<evidence type="ECO:0000313" key="5">
    <source>
        <dbReference type="Proteomes" id="UP000190198"/>
    </source>
</evidence>
<sequence length="420" mass="47728">MAIRIGIISTVWLPSHGGAQQYIHRLALSLAKQEDFEVFAFCSTQEATDKDNGEFPVTRWEDGHELTRASWGNSILMPKKFPVIDIFKMYDFLDASVAWATELELDIVLISTPFQEPENHQGRELYLQLKALGIKTGALYYDISHPVQKMLFEFYERKTGNWSQAGDGVRKYLSSLLEAHNRLHTYHAIGSPLFFSPDFVISCSYWSESFIDPDDSTPKFVLHPLMEQAYWSDNSTMQESLDEVDVLMVNPRSRNNPTQMAKLINDANPQWKFRVLNGGWSDGTDFPAEFLSKIKQSAAMKEGRIDMRPYVSDMRDAYRTSNLVFFPSKIEGYGMTAVEPMYSGTPVISSNYPAILEAVGDAAYTLCPLTAPADSWRQAVDEVLNNPSEWRMKSLARADELEDRQNKELGNLVSFLNTFV</sequence>
<evidence type="ECO:0000259" key="3">
    <source>
        <dbReference type="Pfam" id="PF00534"/>
    </source>
</evidence>
<reference evidence="4 5" key="1">
    <citation type="submission" date="2016-11" db="EMBL/GenBank/DDBJ databases">
        <title>Mixed transmission modes and dynamic genome evolution in an obligate animal-bacterial symbiosis.</title>
        <authorList>
            <person name="Russell S.L."/>
            <person name="Corbett-Detig R.B."/>
            <person name="Cavanaugh C.M."/>
        </authorList>
    </citation>
    <scope>NUCLEOTIDE SEQUENCE [LARGE SCALE GENOMIC DNA]</scope>
    <source>
        <strain evidence="4">Sp-SM6</strain>
    </source>
</reference>
<dbReference type="GO" id="GO:0016757">
    <property type="term" value="F:glycosyltransferase activity"/>
    <property type="evidence" value="ECO:0007669"/>
    <property type="project" value="UniProtKB-KW"/>
</dbReference>
<dbReference type="GO" id="GO:1901135">
    <property type="term" value="P:carbohydrate derivative metabolic process"/>
    <property type="evidence" value="ECO:0007669"/>
    <property type="project" value="UniProtKB-ARBA"/>
</dbReference>
<evidence type="ECO:0000313" key="4">
    <source>
        <dbReference type="EMBL" id="OOZ38221.1"/>
    </source>
</evidence>
<evidence type="ECO:0000256" key="1">
    <source>
        <dbReference type="ARBA" id="ARBA00022676"/>
    </source>
</evidence>
<dbReference type="CDD" id="cd03801">
    <property type="entry name" value="GT4_PimA-like"/>
    <property type="match status" value="1"/>
</dbReference>
<dbReference type="SUPFAM" id="SSF53756">
    <property type="entry name" value="UDP-Glycosyltransferase/glycogen phosphorylase"/>
    <property type="match status" value="1"/>
</dbReference>
<dbReference type="RefSeq" id="WP_078477433.1">
    <property type="nucleotide sequence ID" value="NZ_MPRK01000202.1"/>
</dbReference>
<dbReference type="Pfam" id="PF00534">
    <property type="entry name" value="Glycos_transf_1"/>
    <property type="match status" value="1"/>
</dbReference>
<dbReference type="AlphaFoldDB" id="A0A1T2KZG6"/>
<keyword evidence="2" id="KW-0808">Transferase</keyword>
<dbReference type="PANTHER" id="PTHR12526:SF510">
    <property type="entry name" value="D-INOSITOL 3-PHOSPHATE GLYCOSYLTRANSFERASE"/>
    <property type="match status" value="1"/>
</dbReference>
<dbReference type="EMBL" id="MPRK01000202">
    <property type="protein sequence ID" value="OOZ38221.1"/>
    <property type="molecule type" value="Genomic_DNA"/>
</dbReference>
<name>A0A1T2KZG6_9GAMM</name>
<keyword evidence="1" id="KW-0328">Glycosyltransferase</keyword>
<accession>A0A1T2KZG6</accession>
<proteinExistence type="predicted"/>
<organism evidence="4 5">
    <name type="scientific">Solemya elarraichensis gill symbiont</name>
    <dbReference type="NCBI Taxonomy" id="1918949"/>
    <lineage>
        <taxon>Bacteria</taxon>
        <taxon>Pseudomonadati</taxon>
        <taxon>Pseudomonadota</taxon>
        <taxon>Gammaproteobacteria</taxon>
        <taxon>sulfur-oxidizing symbionts</taxon>
    </lineage>
</organism>
<evidence type="ECO:0000256" key="2">
    <source>
        <dbReference type="ARBA" id="ARBA00022679"/>
    </source>
</evidence>
<keyword evidence="5" id="KW-1185">Reference proteome</keyword>
<dbReference type="Gene3D" id="3.40.50.2000">
    <property type="entry name" value="Glycogen Phosphorylase B"/>
    <property type="match status" value="2"/>
</dbReference>
<feature type="domain" description="Glycosyl transferase family 1" evidence="3">
    <location>
        <begin position="298"/>
        <end position="389"/>
    </location>
</feature>
<gene>
    <name evidence="4" type="ORF">BOW52_09015</name>
</gene>
<dbReference type="InterPro" id="IPR001296">
    <property type="entry name" value="Glyco_trans_1"/>
</dbReference>
<dbReference type="OrthoDB" id="6194329at2"/>
<comment type="caution">
    <text evidence="4">The sequence shown here is derived from an EMBL/GenBank/DDBJ whole genome shotgun (WGS) entry which is preliminary data.</text>
</comment>
<dbReference type="Proteomes" id="UP000190198">
    <property type="component" value="Unassembled WGS sequence"/>
</dbReference>
<protein>
    <recommendedName>
        <fullName evidence="3">Glycosyl transferase family 1 domain-containing protein</fullName>
    </recommendedName>
</protein>
<dbReference type="PANTHER" id="PTHR12526">
    <property type="entry name" value="GLYCOSYLTRANSFERASE"/>
    <property type="match status" value="1"/>
</dbReference>